<feature type="non-terminal residue" evidence="1">
    <location>
        <position position="1"/>
    </location>
</feature>
<gene>
    <name evidence="1" type="ORF">S01H4_23550</name>
</gene>
<organism evidence="1">
    <name type="scientific">marine sediment metagenome</name>
    <dbReference type="NCBI Taxonomy" id="412755"/>
    <lineage>
        <taxon>unclassified sequences</taxon>
        <taxon>metagenomes</taxon>
        <taxon>ecological metagenomes</taxon>
    </lineage>
</organism>
<evidence type="ECO:0000313" key="1">
    <source>
        <dbReference type="EMBL" id="GAG78808.1"/>
    </source>
</evidence>
<accession>X1B3M1</accession>
<sequence length="154" mass="17795">TAESSAKYIGNHQVFAHQQSRTRSSLFWKVNVWYNEKPQSQEWDIKWAQDDAIWYRYKNRNILNVYSYFSYPYDAQALATSILTLLNKETIKDTLPMLLFDVMAGDIVKFSRDRFYNVDGRVVAGSEISLRIIKIEKSPASSQTSITAEIVPDA</sequence>
<dbReference type="EMBL" id="BART01010942">
    <property type="protein sequence ID" value="GAG78808.1"/>
    <property type="molecule type" value="Genomic_DNA"/>
</dbReference>
<dbReference type="AlphaFoldDB" id="X1B3M1"/>
<reference evidence="1" key="1">
    <citation type="journal article" date="2014" name="Front. Microbiol.">
        <title>High frequency of phylogenetically diverse reductive dehalogenase-homologous genes in deep subseafloor sedimentary metagenomes.</title>
        <authorList>
            <person name="Kawai M."/>
            <person name="Futagami T."/>
            <person name="Toyoda A."/>
            <person name="Takaki Y."/>
            <person name="Nishi S."/>
            <person name="Hori S."/>
            <person name="Arai W."/>
            <person name="Tsubouchi T."/>
            <person name="Morono Y."/>
            <person name="Uchiyama I."/>
            <person name="Ito T."/>
            <person name="Fujiyama A."/>
            <person name="Inagaki F."/>
            <person name="Takami H."/>
        </authorList>
    </citation>
    <scope>NUCLEOTIDE SEQUENCE</scope>
    <source>
        <strain evidence="1">Expedition CK06-06</strain>
    </source>
</reference>
<proteinExistence type="predicted"/>
<protein>
    <recommendedName>
        <fullName evidence="2">Tip attachment protein J domain-containing protein</fullName>
    </recommendedName>
</protein>
<name>X1B3M1_9ZZZZ</name>
<comment type="caution">
    <text evidence="1">The sequence shown here is derived from an EMBL/GenBank/DDBJ whole genome shotgun (WGS) entry which is preliminary data.</text>
</comment>
<evidence type="ECO:0008006" key="2">
    <source>
        <dbReference type="Google" id="ProtNLM"/>
    </source>
</evidence>